<feature type="signal peptide" evidence="3">
    <location>
        <begin position="1"/>
        <end position="25"/>
    </location>
</feature>
<dbReference type="InterPro" id="IPR008928">
    <property type="entry name" value="6-hairpin_glycosidase_sf"/>
</dbReference>
<dbReference type="EMBL" id="CP002961">
    <property type="protein sequence ID" value="AFK01573.1"/>
    <property type="molecule type" value="Genomic_DNA"/>
</dbReference>
<evidence type="ECO:0000313" key="5">
    <source>
        <dbReference type="Proteomes" id="UP000002875"/>
    </source>
</evidence>
<keyword evidence="3" id="KW-0732">Signal</keyword>
<organism evidence="4 5">
    <name type="scientific">Emticicia oligotrophica (strain DSM 17448 / CIP 109782 / MTCC 6937 / GPTSA100-15)</name>
    <dbReference type="NCBI Taxonomy" id="929562"/>
    <lineage>
        <taxon>Bacteria</taxon>
        <taxon>Pseudomonadati</taxon>
        <taxon>Bacteroidota</taxon>
        <taxon>Cytophagia</taxon>
        <taxon>Cytophagales</taxon>
        <taxon>Leadbetterellaceae</taxon>
        <taxon>Emticicia</taxon>
    </lineage>
</organism>
<evidence type="ECO:0000256" key="1">
    <source>
        <dbReference type="ARBA" id="ARBA00022801"/>
    </source>
</evidence>
<dbReference type="PANTHER" id="PTHR36845:SF1">
    <property type="entry name" value="HYDROLASE, PUTATIVE (AFU_ORTHOLOGUE AFUA_7G05090)-RELATED"/>
    <property type="match status" value="1"/>
</dbReference>
<keyword evidence="5" id="KW-1185">Reference proteome</keyword>
<gene>
    <name evidence="4" type="ordered locus">Emtol_0419</name>
</gene>
<reference evidence="4 5" key="1">
    <citation type="submission" date="2011-07" db="EMBL/GenBank/DDBJ databases">
        <title>The complete genome of chromosome of Emticicia oligotrophica DSM 17448.</title>
        <authorList>
            <consortium name="US DOE Joint Genome Institute (JGI-PGF)"/>
            <person name="Lucas S."/>
            <person name="Han J."/>
            <person name="Lapidus A."/>
            <person name="Bruce D."/>
            <person name="Goodwin L."/>
            <person name="Pitluck S."/>
            <person name="Peters L."/>
            <person name="Kyrpides N."/>
            <person name="Mavromatis K."/>
            <person name="Ivanova N."/>
            <person name="Ovchinnikova G."/>
            <person name="Teshima H."/>
            <person name="Detter J.C."/>
            <person name="Tapia R."/>
            <person name="Han C."/>
            <person name="Land M."/>
            <person name="Hauser L."/>
            <person name="Markowitz V."/>
            <person name="Cheng J.-F."/>
            <person name="Hugenholtz P."/>
            <person name="Woyke T."/>
            <person name="Wu D."/>
            <person name="Tindall B."/>
            <person name="Pomrenke H."/>
            <person name="Brambilla E."/>
            <person name="Klenk H.-P."/>
            <person name="Eisen J.A."/>
        </authorList>
    </citation>
    <scope>NUCLEOTIDE SEQUENCE [LARGE SCALE GENOMIC DNA]</scope>
    <source>
        <strain evidence="4 5">DSM 17448</strain>
    </source>
</reference>
<dbReference type="Gene3D" id="1.50.10.10">
    <property type="match status" value="1"/>
</dbReference>
<evidence type="ECO:0000313" key="4">
    <source>
        <dbReference type="EMBL" id="AFK01573.1"/>
    </source>
</evidence>
<dbReference type="RefSeq" id="WP_015027277.1">
    <property type="nucleotide sequence ID" value="NC_018748.1"/>
</dbReference>
<proteinExistence type="inferred from homology"/>
<keyword evidence="1 4" id="KW-0378">Hydrolase</keyword>
<dbReference type="Pfam" id="PF07470">
    <property type="entry name" value="Glyco_hydro_88"/>
    <property type="match status" value="1"/>
</dbReference>
<name>A0ABM5MWX0_EMTOG</name>
<dbReference type="PANTHER" id="PTHR36845">
    <property type="entry name" value="HYDROLASE, PUTATIVE (AFU_ORTHOLOGUE AFUA_7G05090)-RELATED"/>
    <property type="match status" value="1"/>
</dbReference>
<comment type="similarity">
    <text evidence="2">Belongs to the glycosyl hydrolase 88 family.</text>
</comment>
<dbReference type="InterPro" id="IPR010905">
    <property type="entry name" value="Glyco_hydro_88"/>
</dbReference>
<dbReference type="InterPro" id="IPR052369">
    <property type="entry name" value="UG_Glycosaminoglycan_Hydrolase"/>
</dbReference>
<evidence type="ECO:0000256" key="3">
    <source>
        <dbReference type="SAM" id="SignalP"/>
    </source>
</evidence>
<sequence>MIMQRKSLVKLYFSLVLLSALSAIGQSKLDVKKEFEFAAKQYEGMLAAHQDITKFPQSTNPDGSPRDMKSEWWCSGFFGGSLWYIYQFNHDPKWKAAAEKWTMAVEKEKFNTRTHDLGFMLYCPFGNGYRLTKNPDYKEVMLVGAKSLATRFNSKVGLIKSWESFKGGYKYPVIIDNMMNLEFLFWAAKESGNKDFYNLSVTHADNTMKNHYRPDYSSYHVLCYGDNGEVLARKTHQGAADESAWSRGQAWGLYGYTVMYRETKDAKYLDHARNIANFYLNNPTLPADKIPYWDFSKPGEERDASAGAIAASALLELSTYGGKDAKKYYNSAVKMLETLSTPAFKAELGKNNHFILMHSTGHKPGNSEVDVPLVYADYYYLEGLLRYEALKNKQKLF</sequence>
<dbReference type="Proteomes" id="UP000002875">
    <property type="component" value="Chromosome"/>
</dbReference>
<evidence type="ECO:0000256" key="2">
    <source>
        <dbReference type="ARBA" id="ARBA00038358"/>
    </source>
</evidence>
<dbReference type="GO" id="GO:0016787">
    <property type="term" value="F:hydrolase activity"/>
    <property type="evidence" value="ECO:0007669"/>
    <property type="project" value="UniProtKB-KW"/>
</dbReference>
<dbReference type="SUPFAM" id="SSF48208">
    <property type="entry name" value="Six-hairpin glycosidases"/>
    <property type="match status" value="1"/>
</dbReference>
<protein>
    <submittedName>
        <fullName evidence="4">Glycosyl hydrolase family 88</fullName>
    </submittedName>
</protein>
<accession>A0ABM5MWX0</accession>
<feature type="chain" id="PRO_5045788782" evidence="3">
    <location>
        <begin position="26"/>
        <end position="397"/>
    </location>
</feature>
<dbReference type="InterPro" id="IPR012341">
    <property type="entry name" value="6hp_glycosidase-like_sf"/>
</dbReference>